<comment type="caution">
    <text evidence="1">The sequence shown here is derived from an EMBL/GenBank/DDBJ whole genome shotgun (WGS) entry which is preliminary data.</text>
</comment>
<reference evidence="1" key="1">
    <citation type="submission" date="2021-06" db="EMBL/GenBank/DDBJ databases">
        <title>Thalassococcus sp. CAU 1522 isolated from sea sand, Republic of Korea.</title>
        <authorList>
            <person name="Kim W."/>
        </authorList>
    </citation>
    <scope>NUCLEOTIDE SEQUENCE</scope>
    <source>
        <strain evidence="1">CAU 1522</strain>
    </source>
</reference>
<name>A0ABS6NCB2_9RHOB</name>
<dbReference type="Pfam" id="PF10649">
    <property type="entry name" value="DUF2478"/>
    <property type="match status" value="1"/>
</dbReference>
<evidence type="ECO:0000313" key="1">
    <source>
        <dbReference type="EMBL" id="MBV2361628.1"/>
    </source>
</evidence>
<dbReference type="InterPro" id="IPR018912">
    <property type="entry name" value="DUF2478"/>
</dbReference>
<dbReference type="EMBL" id="JAHRWL010000003">
    <property type="protein sequence ID" value="MBV2361628.1"/>
    <property type="molecule type" value="Genomic_DNA"/>
</dbReference>
<organism evidence="1 2">
    <name type="scientific">Thalassococcus arenae</name>
    <dbReference type="NCBI Taxonomy" id="2851652"/>
    <lineage>
        <taxon>Bacteria</taxon>
        <taxon>Pseudomonadati</taxon>
        <taxon>Pseudomonadota</taxon>
        <taxon>Alphaproteobacteria</taxon>
        <taxon>Rhodobacterales</taxon>
        <taxon>Roseobacteraceae</taxon>
        <taxon>Thalassococcus</taxon>
    </lineage>
</organism>
<keyword evidence="2" id="KW-1185">Reference proteome</keyword>
<accession>A0ABS6NCB2</accession>
<evidence type="ECO:0000313" key="2">
    <source>
        <dbReference type="Proteomes" id="UP001166293"/>
    </source>
</evidence>
<dbReference type="RefSeq" id="WP_217780014.1">
    <property type="nucleotide sequence ID" value="NZ_JAHRWL010000003.1"/>
</dbReference>
<dbReference type="Proteomes" id="UP001166293">
    <property type="component" value="Unassembled WGS sequence"/>
</dbReference>
<sequence>MGFAYVSSEDRGAVDKLLAAFAERCLADGVAVTGIVQTNTPRPKSHRCDMDVRVLPDGPVIRISQDLGPEATGCALNPAALESAVLEVERRLSGDSAVLIVNKFGKHEAEGKGFRDLIAEAHALDVPVVVGLNGLNAAAFQAFAGGLAEQVPADLDALADWLARSRATAQDVA</sequence>
<protein>
    <submittedName>
        <fullName evidence="1">DUF2478 domain-containing protein</fullName>
    </submittedName>
</protein>
<gene>
    <name evidence="1" type="ORF">KUH32_17825</name>
</gene>
<proteinExistence type="predicted"/>